<feature type="transmembrane region" description="Helical" evidence="9">
    <location>
        <begin position="148"/>
        <end position="170"/>
    </location>
</feature>
<keyword evidence="7 9" id="KW-0472">Membrane</keyword>
<feature type="transmembrane region" description="Helical" evidence="9">
    <location>
        <begin position="484"/>
        <end position="504"/>
    </location>
</feature>
<feature type="transmembrane region" description="Helical" evidence="9">
    <location>
        <begin position="356"/>
        <end position="379"/>
    </location>
</feature>
<accession>A0ABY8H4C0</accession>
<dbReference type="Pfam" id="PF02028">
    <property type="entry name" value="BCCT"/>
    <property type="match status" value="1"/>
</dbReference>
<feature type="transmembrane region" description="Helical" evidence="9">
    <location>
        <begin position="456"/>
        <end position="478"/>
    </location>
</feature>
<feature type="transmembrane region" description="Helical" evidence="9">
    <location>
        <begin position="412"/>
        <end position="435"/>
    </location>
</feature>
<evidence type="ECO:0000256" key="9">
    <source>
        <dbReference type="SAM" id="Phobius"/>
    </source>
</evidence>
<keyword evidence="6 9" id="KW-1133">Transmembrane helix</keyword>
<reference evidence="10 11" key="1">
    <citation type="submission" date="2023-04" db="EMBL/GenBank/DDBJ databases">
        <title>Funneling lignin-derived compounds into biodiesel using alkali-halophilic Citricoccus sp. P2.</title>
        <authorList>
            <person name="Luo C.-B."/>
        </authorList>
    </citation>
    <scope>NUCLEOTIDE SEQUENCE [LARGE SCALE GENOMIC DNA]</scope>
    <source>
        <strain evidence="10 11">P2</strain>
    </source>
</reference>
<feature type="transmembrane region" description="Helical" evidence="9">
    <location>
        <begin position="94"/>
        <end position="115"/>
    </location>
</feature>
<dbReference type="PANTHER" id="PTHR30047">
    <property type="entry name" value="HIGH-AFFINITY CHOLINE TRANSPORT PROTEIN-RELATED"/>
    <property type="match status" value="1"/>
</dbReference>
<keyword evidence="3" id="KW-0813">Transport</keyword>
<feature type="transmembrane region" description="Helical" evidence="9">
    <location>
        <begin position="198"/>
        <end position="217"/>
    </location>
</feature>
<gene>
    <name evidence="10" type="ORF">P8192_11345</name>
</gene>
<evidence type="ECO:0000313" key="10">
    <source>
        <dbReference type="EMBL" id="WFP15980.1"/>
    </source>
</evidence>
<dbReference type="NCBIfam" id="TIGR00842">
    <property type="entry name" value="bcct"/>
    <property type="match status" value="1"/>
</dbReference>
<name>A0ABY8H4C0_9MICC</name>
<dbReference type="InterPro" id="IPR000060">
    <property type="entry name" value="BCCT_transptr"/>
</dbReference>
<feature type="compositionally biased region" description="Low complexity" evidence="8">
    <location>
        <begin position="545"/>
        <end position="559"/>
    </location>
</feature>
<evidence type="ECO:0000256" key="2">
    <source>
        <dbReference type="ARBA" id="ARBA00005658"/>
    </source>
</evidence>
<feature type="transmembrane region" description="Helical" evidence="9">
    <location>
        <begin position="326"/>
        <end position="344"/>
    </location>
</feature>
<dbReference type="Proteomes" id="UP001219037">
    <property type="component" value="Chromosome"/>
</dbReference>
<evidence type="ECO:0000256" key="5">
    <source>
        <dbReference type="ARBA" id="ARBA00022692"/>
    </source>
</evidence>
<evidence type="ECO:0000256" key="6">
    <source>
        <dbReference type="ARBA" id="ARBA00022989"/>
    </source>
</evidence>
<dbReference type="PANTHER" id="PTHR30047:SF7">
    <property type="entry name" value="HIGH-AFFINITY CHOLINE TRANSPORT PROTEIN"/>
    <property type="match status" value="1"/>
</dbReference>
<organism evidence="10 11">
    <name type="scientific">Citricoccus muralis</name>
    <dbReference type="NCBI Taxonomy" id="169134"/>
    <lineage>
        <taxon>Bacteria</taxon>
        <taxon>Bacillati</taxon>
        <taxon>Actinomycetota</taxon>
        <taxon>Actinomycetes</taxon>
        <taxon>Micrococcales</taxon>
        <taxon>Micrococcaceae</taxon>
        <taxon>Citricoccus</taxon>
    </lineage>
</organism>
<evidence type="ECO:0000256" key="7">
    <source>
        <dbReference type="ARBA" id="ARBA00023136"/>
    </source>
</evidence>
<comment type="similarity">
    <text evidence="2">Belongs to the BCCT transporter (TC 2.A.15) family.</text>
</comment>
<dbReference type="EMBL" id="CP121252">
    <property type="protein sequence ID" value="WFP15980.1"/>
    <property type="molecule type" value="Genomic_DNA"/>
</dbReference>
<feature type="region of interest" description="Disordered" evidence="8">
    <location>
        <begin position="530"/>
        <end position="621"/>
    </location>
</feature>
<sequence length="621" mass="67354">MLTKLHDSLRLRTSPAIFFSSAAVIILFVVATIAFTEPLDRAVSGASDWLLSNFGWFYILGVTLFLAFLLFIAVGRFGRVKLGPDDEAPEHSGAAWFGMLFAAGIGSILMFWGVAEPVSHFGDPPRGPSLGIEPGTEAAATDAMNFTFYHFTLHTWTIFTLPALCFAYFIHKRNLPPRVSSIFQPILGDGIHGPIGKFIDVVAIVGTVFGIAVSIGLGTLQINGGLNQLFGVPESAVWQLVIIGIVGGLAMISVALGLDKGIKVLSNVNIWMAVGLLVFVLVAGGSTLFVLKGTIESLGTYIVNLPELAFWNDTFADSGWQNGWTVFYWAWTITWSPFVGLFIARISKGRTVRQFVSGVLAVPAGFSVLWFGIFGMSAIDIELNGDGGLVERVVDDGDIPGALFAFLEHYPAGFLISVLSIVLVVTFFVTSVDSAALVTDTMANGHEDFNPLGQRIFWAVAIGLITATLLVFSGTGGLEALESTIILVGLPFFVFAYFQMYALYRALREDAGEMPPVRTRRWKKVLPPEELARREEEDEHDTSDVVVEPEAVGEAPVMVDPYLPEDDAEQESTGTSAPPLVDDLTRRVGRGGTLPARTDTARKTYVNARDVHQTTQQTEES</sequence>
<keyword evidence="11" id="KW-1185">Reference proteome</keyword>
<evidence type="ECO:0000256" key="3">
    <source>
        <dbReference type="ARBA" id="ARBA00022448"/>
    </source>
</evidence>
<proteinExistence type="inferred from homology"/>
<evidence type="ECO:0000256" key="4">
    <source>
        <dbReference type="ARBA" id="ARBA00022475"/>
    </source>
</evidence>
<protein>
    <submittedName>
        <fullName evidence="10">BCCT family transporter</fullName>
    </submittedName>
</protein>
<keyword evidence="5 9" id="KW-0812">Transmembrane</keyword>
<feature type="transmembrane region" description="Helical" evidence="9">
    <location>
        <begin position="55"/>
        <end position="74"/>
    </location>
</feature>
<feature type="transmembrane region" description="Helical" evidence="9">
    <location>
        <begin position="237"/>
        <end position="258"/>
    </location>
</feature>
<comment type="subcellular location">
    <subcellularLocation>
        <location evidence="1">Cell membrane</location>
        <topology evidence="1">Multi-pass membrane protein</topology>
    </subcellularLocation>
</comment>
<keyword evidence="4" id="KW-1003">Cell membrane</keyword>
<feature type="transmembrane region" description="Helical" evidence="9">
    <location>
        <begin position="16"/>
        <end position="35"/>
    </location>
</feature>
<evidence type="ECO:0000256" key="1">
    <source>
        <dbReference type="ARBA" id="ARBA00004651"/>
    </source>
</evidence>
<dbReference type="RefSeq" id="WP_278157155.1">
    <property type="nucleotide sequence ID" value="NZ_CP121252.1"/>
</dbReference>
<evidence type="ECO:0000256" key="8">
    <source>
        <dbReference type="SAM" id="MobiDB-lite"/>
    </source>
</evidence>
<feature type="transmembrane region" description="Helical" evidence="9">
    <location>
        <begin position="270"/>
        <end position="291"/>
    </location>
</feature>
<evidence type="ECO:0000313" key="11">
    <source>
        <dbReference type="Proteomes" id="UP001219037"/>
    </source>
</evidence>